<evidence type="ECO:0000313" key="3">
    <source>
        <dbReference type="Proteomes" id="UP000266376"/>
    </source>
</evidence>
<gene>
    <name evidence="2" type="ORF">DWV67_10900</name>
</gene>
<sequence length="223" mass="24079">MKLRKMVAIFAAAAMVFSLAACGAKDTASDDGTKKDTEAETMIVDKENKEITMLCEVNGTYFTEPTRHGIVYAEGSNGEKAVLRGLADEKEFYQALLDIGATAGDNLTDEDMKAGPDNGKAVEGDKLNVFVKWEGQDEIPFADIIKCSEGEYEMDIRFGGNIESAKKHNTGCVLCLDSCATGITSDATWPTGTTQNEVAKFYGDDSVLPEDGTQVTVIFRLAE</sequence>
<evidence type="ECO:0000313" key="2">
    <source>
        <dbReference type="EMBL" id="RGW51893.1"/>
    </source>
</evidence>
<dbReference type="NCBIfam" id="NF040466">
    <property type="entry name" value="ydjY_domain"/>
    <property type="match status" value="1"/>
</dbReference>
<dbReference type="EMBL" id="QSAJ01000026">
    <property type="protein sequence ID" value="RGW51893.1"/>
    <property type="molecule type" value="Genomic_DNA"/>
</dbReference>
<keyword evidence="1" id="KW-0732">Signal</keyword>
<reference evidence="2 3" key="1">
    <citation type="submission" date="2018-08" db="EMBL/GenBank/DDBJ databases">
        <title>A genome reference for cultivated species of the human gut microbiota.</title>
        <authorList>
            <person name="Zou Y."/>
            <person name="Xue W."/>
            <person name="Luo G."/>
        </authorList>
    </citation>
    <scope>NUCLEOTIDE SEQUENCE [LARGE SCALE GENOMIC DNA]</scope>
    <source>
        <strain evidence="2 3">AF12-11</strain>
    </source>
</reference>
<name>A0A395XK96_9FIRM</name>
<feature type="signal peptide" evidence="1">
    <location>
        <begin position="1"/>
        <end position="20"/>
    </location>
</feature>
<dbReference type="Proteomes" id="UP000266376">
    <property type="component" value="Unassembled WGS sequence"/>
</dbReference>
<comment type="caution">
    <text evidence="2">The sequence shown here is derived from an EMBL/GenBank/DDBJ whole genome shotgun (WGS) entry which is preliminary data.</text>
</comment>
<dbReference type="InterPro" id="IPR047750">
    <property type="entry name" value="YdjY-like"/>
</dbReference>
<evidence type="ECO:0000256" key="1">
    <source>
        <dbReference type="SAM" id="SignalP"/>
    </source>
</evidence>
<proteinExistence type="predicted"/>
<organism evidence="2 3">
    <name type="scientific">Dorea formicigenerans</name>
    <dbReference type="NCBI Taxonomy" id="39486"/>
    <lineage>
        <taxon>Bacteria</taxon>
        <taxon>Bacillati</taxon>
        <taxon>Bacillota</taxon>
        <taxon>Clostridia</taxon>
        <taxon>Lachnospirales</taxon>
        <taxon>Lachnospiraceae</taxon>
        <taxon>Dorea</taxon>
    </lineage>
</organism>
<accession>A0A395XK96</accession>
<evidence type="ECO:0008006" key="4">
    <source>
        <dbReference type="Google" id="ProtNLM"/>
    </source>
</evidence>
<dbReference type="PROSITE" id="PS51257">
    <property type="entry name" value="PROKAR_LIPOPROTEIN"/>
    <property type="match status" value="1"/>
</dbReference>
<protein>
    <recommendedName>
        <fullName evidence="4">4Fe-4S ferredoxin-type domain-containing protein</fullName>
    </recommendedName>
</protein>
<feature type="chain" id="PRO_5017461637" description="4Fe-4S ferredoxin-type domain-containing protein" evidence="1">
    <location>
        <begin position="21"/>
        <end position="223"/>
    </location>
</feature>
<dbReference type="AlphaFoldDB" id="A0A395XK96"/>